<keyword evidence="4 10" id="KW-0699">rRNA-binding</keyword>
<accession>A0A833HR88</accession>
<gene>
    <name evidence="10 13" type="primary">rsgA</name>
    <name evidence="13" type="ORF">F8153_00865</name>
</gene>
<dbReference type="Gene3D" id="1.10.40.50">
    <property type="entry name" value="Probable gtpase engc, domain 3"/>
    <property type="match status" value="1"/>
</dbReference>
<dbReference type="SUPFAM" id="SSF52540">
    <property type="entry name" value="P-loop containing nucleoside triphosphate hydrolases"/>
    <property type="match status" value="1"/>
</dbReference>
<comment type="subcellular location">
    <subcellularLocation>
        <location evidence="10">Cytoplasm</location>
    </subcellularLocation>
</comment>
<dbReference type="PROSITE" id="PS50936">
    <property type="entry name" value="ENGC_GTPASE"/>
    <property type="match status" value="1"/>
</dbReference>
<keyword evidence="3 10" id="KW-0479">Metal-binding</keyword>
<dbReference type="GO" id="GO:0005525">
    <property type="term" value="F:GTP binding"/>
    <property type="evidence" value="ECO:0007669"/>
    <property type="project" value="UniProtKB-UniRule"/>
</dbReference>
<feature type="binding site" evidence="10">
    <location>
        <begin position="114"/>
        <end position="117"/>
    </location>
    <ligand>
        <name>GTP</name>
        <dbReference type="ChEBI" id="CHEBI:37565"/>
    </ligand>
</feature>
<dbReference type="CDD" id="cd04466">
    <property type="entry name" value="S1_YloQ_GTPase"/>
    <property type="match status" value="1"/>
</dbReference>
<sequence length="292" mass="33399">MREGRIIKGIGGFYYIDSEEGLFECKARGIFRKNNLTPMVGDYVFFTVLDVEEKKGVIEEIKPRRNMLFRPPVANVDQVIVVFAVTQPDPNLSLLDRFLILAEKEDLDIVICFNKIDLLPLEEYQWMLDIYSRVGYKVITTSKDHPISLDDLRQALAERVSVVAGPSGVGKSSLLNHVQSNIHLQTGEVSNKTERGKHTTRHVELIPLDQKGWVVDTPGFSNLRMDFTGELQLTHYFPEFLKPSEECKFTSCLHEKEPQCGIKEAVSIGEISESRYESYLQLLEEIRGNRKY</sequence>
<evidence type="ECO:0000256" key="3">
    <source>
        <dbReference type="ARBA" id="ARBA00022723"/>
    </source>
</evidence>
<dbReference type="AlphaFoldDB" id="A0A833HR88"/>
<dbReference type="HAMAP" id="MF_01820">
    <property type="entry name" value="GTPase_RsgA"/>
    <property type="match status" value="1"/>
</dbReference>
<feature type="binding site" evidence="10">
    <location>
        <position position="254"/>
    </location>
    <ligand>
        <name>Zn(2+)</name>
        <dbReference type="ChEBI" id="CHEBI:29105"/>
    </ligand>
</feature>
<feature type="binding site" evidence="10">
    <location>
        <position position="252"/>
    </location>
    <ligand>
        <name>Zn(2+)</name>
        <dbReference type="ChEBI" id="CHEBI:29105"/>
    </ligand>
</feature>
<dbReference type="RefSeq" id="WP_151864458.1">
    <property type="nucleotide sequence ID" value="NZ_WBZB01000004.1"/>
</dbReference>
<dbReference type="Pfam" id="PF03193">
    <property type="entry name" value="RsgA_GTPase"/>
    <property type="match status" value="1"/>
</dbReference>
<evidence type="ECO:0000256" key="10">
    <source>
        <dbReference type="HAMAP-Rule" id="MF_01820"/>
    </source>
</evidence>
<evidence type="ECO:0000256" key="8">
    <source>
        <dbReference type="ARBA" id="ARBA00022884"/>
    </source>
</evidence>
<evidence type="ECO:0000256" key="6">
    <source>
        <dbReference type="ARBA" id="ARBA00022801"/>
    </source>
</evidence>
<evidence type="ECO:0000256" key="9">
    <source>
        <dbReference type="ARBA" id="ARBA00023134"/>
    </source>
</evidence>
<organism evidence="13 14">
    <name type="scientific">Alkaliphilus serpentinus</name>
    <dbReference type="NCBI Taxonomy" id="1482731"/>
    <lineage>
        <taxon>Bacteria</taxon>
        <taxon>Bacillati</taxon>
        <taxon>Bacillota</taxon>
        <taxon>Clostridia</taxon>
        <taxon>Peptostreptococcales</taxon>
        <taxon>Natronincolaceae</taxon>
        <taxon>Alkaliphilus</taxon>
    </lineage>
</organism>
<evidence type="ECO:0000256" key="5">
    <source>
        <dbReference type="ARBA" id="ARBA00022741"/>
    </source>
</evidence>
<feature type="domain" description="EngC GTPase" evidence="11">
    <location>
        <begin position="74"/>
        <end position="221"/>
    </location>
</feature>
<dbReference type="PROSITE" id="PS51721">
    <property type="entry name" value="G_CP"/>
    <property type="match status" value="1"/>
</dbReference>
<comment type="cofactor">
    <cofactor evidence="10">
        <name>Zn(2+)</name>
        <dbReference type="ChEBI" id="CHEBI:29105"/>
    </cofactor>
    <text evidence="10">Binds 1 zinc ion per subunit.</text>
</comment>
<keyword evidence="1 10" id="KW-0963">Cytoplasm</keyword>
<comment type="similarity">
    <text evidence="10">Belongs to the TRAFAC class YlqF/YawG GTPase family. RsgA subfamily.</text>
</comment>
<evidence type="ECO:0000313" key="13">
    <source>
        <dbReference type="EMBL" id="KAB3533133.1"/>
    </source>
</evidence>
<dbReference type="Gene3D" id="2.40.50.140">
    <property type="entry name" value="Nucleic acid-binding proteins"/>
    <property type="match status" value="1"/>
</dbReference>
<comment type="function">
    <text evidence="10">One of several proteins that assist in the late maturation steps of the functional core of the 30S ribosomal subunit. Helps release RbfA from mature subunits. May play a role in the assembly of ribosomal proteins into the subunit. Circularly permuted GTPase that catalyzes slow GTP hydrolysis, GTPase activity is stimulated by the 30S ribosomal subunit.</text>
</comment>
<evidence type="ECO:0000256" key="2">
    <source>
        <dbReference type="ARBA" id="ARBA00022517"/>
    </source>
</evidence>
<dbReference type="SUPFAM" id="SSF50249">
    <property type="entry name" value="Nucleic acid-binding proteins"/>
    <property type="match status" value="1"/>
</dbReference>
<dbReference type="GO" id="GO:0046872">
    <property type="term" value="F:metal ion binding"/>
    <property type="evidence" value="ECO:0007669"/>
    <property type="project" value="UniProtKB-KW"/>
</dbReference>
<evidence type="ECO:0000313" key="14">
    <source>
        <dbReference type="Proteomes" id="UP000465601"/>
    </source>
</evidence>
<evidence type="ECO:0000259" key="11">
    <source>
        <dbReference type="PROSITE" id="PS50936"/>
    </source>
</evidence>
<keyword evidence="5 10" id="KW-0547">Nucleotide-binding</keyword>
<dbReference type="InterPro" id="IPR004881">
    <property type="entry name" value="Ribosome_biogen_GTPase_RsgA"/>
</dbReference>
<keyword evidence="9 10" id="KW-0342">GTP-binding</keyword>
<protein>
    <recommendedName>
        <fullName evidence="10">Small ribosomal subunit biogenesis GTPase RsgA</fullName>
        <ecNumber evidence="10">3.6.1.-</ecNumber>
    </recommendedName>
</protein>
<dbReference type="GO" id="GO:0019843">
    <property type="term" value="F:rRNA binding"/>
    <property type="evidence" value="ECO:0007669"/>
    <property type="project" value="UniProtKB-KW"/>
</dbReference>
<feature type="domain" description="CP-type G" evidence="12">
    <location>
        <begin position="65"/>
        <end position="223"/>
    </location>
</feature>
<reference evidence="13 14" key="1">
    <citation type="submission" date="2019-10" db="EMBL/GenBank/DDBJ databases">
        <title>Alkaliphilus serpentinus sp. nov. and Alkaliphilus pronyensis sp. nov., two novel anaerobic alkaliphilic species isolated from the serpentinized-hosted hydrothermal field of the Prony Bay (New Caledonia).</title>
        <authorList>
            <person name="Postec A."/>
        </authorList>
    </citation>
    <scope>NUCLEOTIDE SEQUENCE [LARGE SCALE GENOMIC DNA]</scope>
    <source>
        <strain evidence="13 14">LacT</strain>
    </source>
</reference>
<dbReference type="Gene3D" id="3.40.50.300">
    <property type="entry name" value="P-loop containing nucleotide triphosphate hydrolases"/>
    <property type="match status" value="1"/>
</dbReference>
<dbReference type="InterPro" id="IPR031944">
    <property type="entry name" value="RsgA_N"/>
</dbReference>
<feature type="binding site" evidence="10">
    <location>
        <begin position="165"/>
        <end position="173"/>
    </location>
    <ligand>
        <name>GTP</name>
        <dbReference type="ChEBI" id="CHEBI:37565"/>
    </ligand>
</feature>
<name>A0A833HR88_9FIRM</name>
<evidence type="ECO:0000256" key="7">
    <source>
        <dbReference type="ARBA" id="ARBA00022833"/>
    </source>
</evidence>
<keyword evidence="14" id="KW-1185">Reference proteome</keyword>
<evidence type="ECO:0000256" key="1">
    <source>
        <dbReference type="ARBA" id="ARBA00022490"/>
    </source>
</evidence>
<dbReference type="PANTHER" id="PTHR32120">
    <property type="entry name" value="SMALL RIBOSOMAL SUBUNIT BIOGENESIS GTPASE RSGA"/>
    <property type="match status" value="1"/>
</dbReference>
<dbReference type="InterPro" id="IPR027417">
    <property type="entry name" value="P-loop_NTPase"/>
</dbReference>
<dbReference type="InterPro" id="IPR030378">
    <property type="entry name" value="G_CP_dom"/>
</dbReference>
<dbReference type="GO" id="GO:0003924">
    <property type="term" value="F:GTPase activity"/>
    <property type="evidence" value="ECO:0007669"/>
    <property type="project" value="UniProtKB-UniRule"/>
</dbReference>
<dbReference type="EMBL" id="WBZB01000004">
    <property type="protein sequence ID" value="KAB3533133.1"/>
    <property type="molecule type" value="Genomic_DNA"/>
</dbReference>
<dbReference type="OrthoDB" id="9809485at2"/>
<dbReference type="PANTHER" id="PTHR32120:SF11">
    <property type="entry name" value="SMALL RIBOSOMAL SUBUNIT BIOGENESIS GTPASE RSGA 1, MITOCHONDRIAL-RELATED"/>
    <property type="match status" value="1"/>
</dbReference>
<feature type="binding site" evidence="10">
    <location>
        <position position="247"/>
    </location>
    <ligand>
        <name>Zn(2+)</name>
        <dbReference type="ChEBI" id="CHEBI:29105"/>
    </ligand>
</feature>
<dbReference type="GO" id="GO:0042274">
    <property type="term" value="P:ribosomal small subunit biogenesis"/>
    <property type="evidence" value="ECO:0007669"/>
    <property type="project" value="UniProtKB-UniRule"/>
</dbReference>
<keyword evidence="7 10" id="KW-0862">Zinc</keyword>
<dbReference type="CDD" id="cd01854">
    <property type="entry name" value="YjeQ_EngC"/>
    <property type="match status" value="1"/>
</dbReference>
<dbReference type="NCBIfam" id="TIGR00157">
    <property type="entry name" value="ribosome small subunit-dependent GTPase A"/>
    <property type="match status" value="1"/>
</dbReference>
<dbReference type="InterPro" id="IPR012340">
    <property type="entry name" value="NA-bd_OB-fold"/>
</dbReference>
<evidence type="ECO:0000256" key="4">
    <source>
        <dbReference type="ARBA" id="ARBA00022730"/>
    </source>
</evidence>
<comment type="caution">
    <text evidence="13">The sequence shown here is derived from an EMBL/GenBank/DDBJ whole genome shotgun (WGS) entry which is preliminary data.</text>
</comment>
<feature type="binding site" evidence="10">
    <location>
        <position position="260"/>
    </location>
    <ligand>
        <name>Zn(2+)</name>
        <dbReference type="ChEBI" id="CHEBI:29105"/>
    </ligand>
</feature>
<dbReference type="Proteomes" id="UP000465601">
    <property type="component" value="Unassembled WGS sequence"/>
</dbReference>
<proteinExistence type="inferred from homology"/>
<keyword evidence="6 10" id="KW-0378">Hydrolase</keyword>
<comment type="subunit">
    <text evidence="10">Monomer. Associates with 30S ribosomal subunit, binds 16S rRNA.</text>
</comment>
<keyword evidence="8 10" id="KW-0694">RNA-binding</keyword>
<dbReference type="InterPro" id="IPR010914">
    <property type="entry name" value="RsgA_GTPase_dom"/>
</dbReference>
<evidence type="ECO:0000259" key="12">
    <source>
        <dbReference type="PROSITE" id="PS51721"/>
    </source>
</evidence>
<keyword evidence="2 10" id="KW-0690">Ribosome biogenesis</keyword>
<dbReference type="GO" id="GO:0005737">
    <property type="term" value="C:cytoplasm"/>
    <property type="evidence" value="ECO:0007669"/>
    <property type="project" value="UniProtKB-SubCell"/>
</dbReference>
<dbReference type="EC" id="3.6.1.-" evidence="10"/>
<dbReference type="Pfam" id="PF16745">
    <property type="entry name" value="RsgA_N"/>
    <property type="match status" value="1"/>
</dbReference>